<feature type="transmembrane region" description="Helical" evidence="2">
    <location>
        <begin position="377"/>
        <end position="395"/>
    </location>
</feature>
<evidence type="ECO:0000256" key="1">
    <source>
        <dbReference type="SAM" id="Coils"/>
    </source>
</evidence>
<protein>
    <submittedName>
        <fullName evidence="3">Uncharacterized protein</fullName>
    </submittedName>
</protein>
<evidence type="ECO:0000256" key="2">
    <source>
        <dbReference type="SAM" id="Phobius"/>
    </source>
</evidence>
<keyword evidence="2" id="KW-1133">Transmembrane helix</keyword>
<sequence length="456" mass="52963">MVENRKFVGFGIVGAPKGRQYSSAGADKEIHFAKYFDLDQIYGGALPSPKQDQLSTTLYYLTYQEIANGQKVLGIAEYYSAGEMGQSRPGSYLGSFVESINTRFTSAESIFSALDKMNQYQVMNFIDREEIFYNALIDDVDFDSPEIELDAIANSLQKFRARSISVTFKEDLYIYLSNNRECVDILNFILEKDLYYIYNNIYFSSSDEIYERLKNKKKGVKIISSSSLLSSTVSFSNEISTLYQQEILQLKQKYQHQLEYQRKILEVEKDSEISAIMNDNDRIRRQLQEAETNLRMQAEYFQNNKTLVNFAEDIVKAFSQNKENISLIDINELPTIQSDRNLYQDLIERFDKVNRNIKELDFHYIMQKPKEVRKESIFTWMFFILSLIFAIVIGVQRFTGGNDSPANNTENVNKLTNEITSKLENIENKLIEQDNRIKEISNNLIKKRPSPSNKKK</sequence>
<feature type="coiled-coil region" evidence="1">
    <location>
        <begin position="412"/>
        <end position="443"/>
    </location>
</feature>
<dbReference type="EMBL" id="CAAHDN010000013">
    <property type="protein sequence ID" value="VGM95849.1"/>
    <property type="molecule type" value="Genomic_DNA"/>
</dbReference>
<reference evidence="3" key="1">
    <citation type="submission" date="2019-03" db="EMBL/GenBank/DDBJ databases">
        <authorList>
            <consortium name="Pathogen Informatics"/>
        </authorList>
    </citation>
    <scope>NUCLEOTIDE SEQUENCE</scope>
    <source>
        <strain evidence="3">Unknown</strain>
    </source>
</reference>
<proteinExistence type="predicted"/>
<name>A0A486XBX4_9PAST</name>
<keyword evidence="1" id="KW-0175">Coiled coil</keyword>
<evidence type="ECO:0000313" key="3">
    <source>
        <dbReference type="EMBL" id="VGM95849.1"/>
    </source>
</evidence>
<dbReference type="AlphaFoldDB" id="A0A486XBX4"/>
<keyword evidence="2" id="KW-0472">Membrane</keyword>
<keyword evidence="2" id="KW-0812">Transmembrane</keyword>
<gene>
    <name evidence="3" type="ORF">NCTC4101_01251</name>
</gene>
<organism evidence="3">
    <name type="scientific">uncultured Avibacterium sp</name>
    <dbReference type="NCBI Taxonomy" id="1936169"/>
    <lineage>
        <taxon>Bacteria</taxon>
        <taxon>Pseudomonadati</taxon>
        <taxon>Pseudomonadota</taxon>
        <taxon>Gammaproteobacteria</taxon>
        <taxon>Pasteurellales</taxon>
        <taxon>Pasteurellaceae</taxon>
        <taxon>Avibacterium</taxon>
        <taxon>environmental samples</taxon>
    </lineage>
</organism>
<accession>A0A486XBX4</accession>